<evidence type="ECO:0000313" key="1">
    <source>
        <dbReference type="EMBL" id="RDS75984.1"/>
    </source>
</evidence>
<name>A0A395LKM4_9SPHN</name>
<accession>A0A395LKM4</accession>
<organism evidence="1 2">
    <name type="scientific">Alteriqipengyuania lutimaris</name>
    <dbReference type="NCBI Taxonomy" id="1538146"/>
    <lineage>
        <taxon>Bacteria</taxon>
        <taxon>Pseudomonadati</taxon>
        <taxon>Pseudomonadota</taxon>
        <taxon>Alphaproteobacteria</taxon>
        <taxon>Sphingomonadales</taxon>
        <taxon>Erythrobacteraceae</taxon>
        <taxon>Alteriqipengyuania</taxon>
    </lineage>
</organism>
<proteinExistence type="predicted"/>
<keyword evidence="2" id="KW-1185">Reference proteome</keyword>
<dbReference type="AlphaFoldDB" id="A0A395LKM4"/>
<protein>
    <submittedName>
        <fullName evidence="1">Uncharacterized protein</fullName>
    </submittedName>
</protein>
<dbReference type="Proteomes" id="UP000254101">
    <property type="component" value="Unassembled WGS sequence"/>
</dbReference>
<comment type="caution">
    <text evidence="1">The sequence shown here is derived from an EMBL/GenBank/DDBJ whole genome shotgun (WGS) entry which is preliminary data.</text>
</comment>
<reference evidence="1 2" key="1">
    <citation type="submission" date="2018-07" db="EMBL/GenBank/DDBJ databases">
        <title>Erythrobacter nanhaiensis sp. nov., a novel member of the genus Erythrobacter isolated from the South China Sea.</title>
        <authorList>
            <person name="Chen X."/>
            <person name="Liu J."/>
        </authorList>
    </citation>
    <scope>NUCLEOTIDE SEQUENCE [LARGE SCALE GENOMIC DNA]</scope>
    <source>
        <strain evidence="1 2">S-5</strain>
    </source>
</reference>
<evidence type="ECO:0000313" key="2">
    <source>
        <dbReference type="Proteomes" id="UP000254101"/>
    </source>
</evidence>
<sequence length="84" mass="9306">MRSCRQRAELSIAQVAAKISANGEHRYTARNLRALEQDQPGDYAQLIDTLHAHQPFAFDRAILLGRMASTADPAFDDLPTRIAA</sequence>
<gene>
    <name evidence="1" type="ORF">DL238_15040</name>
</gene>
<dbReference type="EMBL" id="QRBB01000002">
    <property type="protein sequence ID" value="RDS75984.1"/>
    <property type="molecule type" value="Genomic_DNA"/>
</dbReference>